<dbReference type="InterPro" id="IPR036249">
    <property type="entry name" value="Thioredoxin-like_sf"/>
</dbReference>
<gene>
    <name evidence="2" type="ORF">KS407_10475</name>
</gene>
<name>A0ABS6JTE7_9BACI</name>
<dbReference type="SUPFAM" id="SSF52833">
    <property type="entry name" value="Thioredoxin-like"/>
    <property type="match status" value="1"/>
</dbReference>
<dbReference type="Gene3D" id="3.40.30.10">
    <property type="entry name" value="Glutaredoxin"/>
    <property type="match status" value="1"/>
</dbReference>
<sequence>MNKIGVLLMVFILLGMGYTAYSFFTDKEPGDISTLERINGEDSIQLNHFIGVKKTILQFVAVPCDCCSFSMPFIQEFIREQDEIEVITVVFYGREREILDKFENEYEAEHLWGVDLNRDLANHYDVSVSPTYVFFDESGNVLGNHPYIIGTSEELGKRYEDAYNKFQSEEAS</sequence>
<dbReference type="Proteomes" id="UP000790580">
    <property type="component" value="Unassembled WGS sequence"/>
</dbReference>
<protein>
    <recommendedName>
        <fullName evidence="1">Redoxin domain-containing protein</fullName>
    </recommendedName>
</protein>
<keyword evidence="3" id="KW-1185">Reference proteome</keyword>
<dbReference type="InterPro" id="IPR013740">
    <property type="entry name" value="Redoxin"/>
</dbReference>
<evidence type="ECO:0000259" key="1">
    <source>
        <dbReference type="Pfam" id="PF08534"/>
    </source>
</evidence>
<proteinExistence type="predicted"/>
<organism evidence="2 3">
    <name type="scientific">Evansella alkalicola</name>
    <dbReference type="NCBI Taxonomy" id="745819"/>
    <lineage>
        <taxon>Bacteria</taxon>
        <taxon>Bacillati</taxon>
        <taxon>Bacillota</taxon>
        <taxon>Bacilli</taxon>
        <taxon>Bacillales</taxon>
        <taxon>Bacillaceae</taxon>
        <taxon>Evansella</taxon>
    </lineage>
</organism>
<comment type="caution">
    <text evidence="2">The sequence shown here is derived from an EMBL/GenBank/DDBJ whole genome shotgun (WGS) entry which is preliminary data.</text>
</comment>
<accession>A0ABS6JTE7</accession>
<evidence type="ECO:0000313" key="3">
    <source>
        <dbReference type="Proteomes" id="UP000790580"/>
    </source>
</evidence>
<feature type="domain" description="Redoxin" evidence="1">
    <location>
        <begin position="43"/>
        <end position="142"/>
    </location>
</feature>
<reference evidence="2 3" key="1">
    <citation type="submission" date="2021-06" db="EMBL/GenBank/DDBJ databases">
        <title>Bacillus sp. RD4P76, an endophyte from a halophyte.</title>
        <authorList>
            <person name="Sun J.-Q."/>
        </authorList>
    </citation>
    <scope>NUCLEOTIDE SEQUENCE [LARGE SCALE GENOMIC DNA]</scope>
    <source>
        <strain evidence="2 3">JCM 17098</strain>
    </source>
</reference>
<dbReference type="Pfam" id="PF08534">
    <property type="entry name" value="Redoxin"/>
    <property type="match status" value="1"/>
</dbReference>
<dbReference type="RefSeq" id="WP_140354979.1">
    <property type="nucleotide sequence ID" value="NZ_JAHQCR010000045.1"/>
</dbReference>
<dbReference type="EMBL" id="JAHQCR010000045">
    <property type="protein sequence ID" value="MBU9721858.1"/>
    <property type="molecule type" value="Genomic_DNA"/>
</dbReference>
<evidence type="ECO:0000313" key="2">
    <source>
        <dbReference type="EMBL" id="MBU9721858.1"/>
    </source>
</evidence>